<dbReference type="KEGG" id="sbae:DSM104329_01545"/>
<evidence type="ECO:0000256" key="1">
    <source>
        <dbReference type="ARBA" id="ARBA00007125"/>
    </source>
</evidence>
<dbReference type="Gene3D" id="3.30.420.150">
    <property type="entry name" value="Exopolyphosphatase. Domain 2"/>
    <property type="match status" value="1"/>
</dbReference>
<dbReference type="InterPro" id="IPR003695">
    <property type="entry name" value="Ppx_GppA_N"/>
</dbReference>
<dbReference type="InterPro" id="IPR050273">
    <property type="entry name" value="GppA/Ppx_hydrolase"/>
</dbReference>
<gene>
    <name evidence="3" type="primary">ppx1</name>
    <name evidence="3" type="ORF">DSM104329_01545</name>
</gene>
<feature type="domain" description="Ppx/GppA phosphatase N-terminal" evidence="2">
    <location>
        <begin position="17"/>
        <end position="289"/>
    </location>
</feature>
<sequence>MVCACIDIGTNTTRLLVAEPDARGLSELLTQRVFTRVRRAQAPDGTIAPAKLLELVDVVTAQARAARALGAVRIVAVATAAIRAAPNRGDLVTAVRRTAGVELRILEGRQEARLAFEGATRTLPDCPAGPVGVIDLGGGSTELAVGTIAEGVRWWRSVPVGSGTLVDHHLRGDPPAPAELAALCEHAAGAFADLAPPAVELALAVGGSATSLHRLCGDRLDPAALGAAMRTVTAADCERTAAEHGLAPERVRLLPGALAVLEQAAAAFGAPLKVARGGLREGIILSAMDERNADGEG</sequence>
<reference evidence="3" key="1">
    <citation type="journal article" date="2022" name="Int. J. Syst. Evol. Microbiol.">
        <title>Pseudomonas aegrilactucae sp. nov. and Pseudomonas morbosilactucae sp. nov., pathogens causing bacterial rot of lettuce in Japan.</title>
        <authorList>
            <person name="Sawada H."/>
            <person name="Fujikawa T."/>
            <person name="Satou M."/>
        </authorList>
    </citation>
    <scope>NUCLEOTIDE SEQUENCE</scope>
    <source>
        <strain evidence="3">0166_1</strain>
    </source>
</reference>
<evidence type="ECO:0000259" key="2">
    <source>
        <dbReference type="Pfam" id="PF02541"/>
    </source>
</evidence>
<organism evidence="3 4">
    <name type="scientific">Capillimicrobium parvum</name>
    <dbReference type="NCBI Taxonomy" id="2884022"/>
    <lineage>
        <taxon>Bacteria</taxon>
        <taxon>Bacillati</taxon>
        <taxon>Actinomycetota</taxon>
        <taxon>Thermoleophilia</taxon>
        <taxon>Solirubrobacterales</taxon>
        <taxon>Capillimicrobiaceae</taxon>
        <taxon>Capillimicrobium</taxon>
    </lineage>
</organism>
<dbReference type="EMBL" id="CP087164">
    <property type="protein sequence ID" value="UGS35160.1"/>
    <property type="molecule type" value="Genomic_DNA"/>
</dbReference>
<evidence type="ECO:0000313" key="4">
    <source>
        <dbReference type="Proteomes" id="UP001162834"/>
    </source>
</evidence>
<dbReference type="GO" id="GO:0004309">
    <property type="term" value="F:exopolyphosphatase activity"/>
    <property type="evidence" value="ECO:0007669"/>
    <property type="project" value="UniProtKB-EC"/>
</dbReference>
<dbReference type="SUPFAM" id="SSF53067">
    <property type="entry name" value="Actin-like ATPase domain"/>
    <property type="match status" value="2"/>
</dbReference>
<keyword evidence="4" id="KW-1185">Reference proteome</keyword>
<comment type="similarity">
    <text evidence="1">Belongs to the GppA/Ppx family.</text>
</comment>
<proteinExistence type="inferred from homology"/>
<dbReference type="EC" id="3.6.1.11" evidence="3"/>
<dbReference type="Gene3D" id="3.30.420.40">
    <property type="match status" value="1"/>
</dbReference>
<dbReference type="AlphaFoldDB" id="A0A9E7BZB4"/>
<evidence type="ECO:0000313" key="3">
    <source>
        <dbReference type="EMBL" id="UGS35160.1"/>
    </source>
</evidence>
<dbReference type="PANTHER" id="PTHR30005">
    <property type="entry name" value="EXOPOLYPHOSPHATASE"/>
    <property type="match status" value="1"/>
</dbReference>
<dbReference type="PANTHER" id="PTHR30005:SF0">
    <property type="entry name" value="RETROGRADE REGULATION PROTEIN 2"/>
    <property type="match status" value="1"/>
</dbReference>
<protein>
    <submittedName>
        <fullName evidence="3">Exopolyphosphatase 1</fullName>
        <ecNumber evidence="3">3.6.1.11</ecNumber>
    </submittedName>
</protein>
<dbReference type="Proteomes" id="UP001162834">
    <property type="component" value="Chromosome"/>
</dbReference>
<dbReference type="Pfam" id="PF02541">
    <property type="entry name" value="Ppx-GppA"/>
    <property type="match status" value="1"/>
</dbReference>
<accession>A0A9E7BZB4</accession>
<name>A0A9E7BZB4_9ACTN</name>
<dbReference type="RefSeq" id="WP_259314815.1">
    <property type="nucleotide sequence ID" value="NZ_CP087164.1"/>
</dbReference>
<keyword evidence="3" id="KW-0378">Hydrolase</keyword>
<dbReference type="InterPro" id="IPR043129">
    <property type="entry name" value="ATPase_NBD"/>
</dbReference>